<dbReference type="Proteomes" id="UP000559598">
    <property type="component" value="Unassembled WGS sequence"/>
</dbReference>
<evidence type="ECO:0000313" key="2">
    <source>
        <dbReference type="Proteomes" id="UP000559598"/>
    </source>
</evidence>
<dbReference type="RefSeq" id="WP_183183317.1">
    <property type="nucleotide sequence ID" value="NZ_BMNP01000020.1"/>
</dbReference>
<dbReference type="EMBL" id="JACIDE010000003">
    <property type="protein sequence ID" value="MBB4072914.1"/>
    <property type="molecule type" value="Genomic_DNA"/>
</dbReference>
<name>A0A840DIP0_9BACL</name>
<keyword evidence="2" id="KW-1185">Reference proteome</keyword>
<gene>
    <name evidence="1" type="ORF">GGR02_000674</name>
</gene>
<dbReference type="AlphaFoldDB" id="A0A840DIP0"/>
<organism evidence="1 2">
    <name type="scientific">Anoxybacteroides voinovskiense</name>
    <dbReference type="NCBI Taxonomy" id="230470"/>
    <lineage>
        <taxon>Bacteria</taxon>
        <taxon>Bacillati</taxon>
        <taxon>Bacillota</taxon>
        <taxon>Bacilli</taxon>
        <taxon>Bacillales</taxon>
        <taxon>Anoxybacillaceae</taxon>
        <taxon>Anoxybacteroides</taxon>
    </lineage>
</organism>
<comment type="caution">
    <text evidence="1">The sequence shown here is derived from an EMBL/GenBank/DDBJ whole genome shotgun (WGS) entry which is preliminary data.</text>
</comment>
<reference evidence="1 2" key="1">
    <citation type="submission" date="2020-08" db="EMBL/GenBank/DDBJ databases">
        <title>Genomic Encyclopedia of Type Strains, Phase IV (KMG-IV): sequencing the most valuable type-strain genomes for metagenomic binning, comparative biology and taxonomic classification.</title>
        <authorList>
            <person name="Goeker M."/>
        </authorList>
    </citation>
    <scope>NUCLEOTIDE SEQUENCE [LARGE SCALE GENOMIC DNA]</scope>
    <source>
        <strain evidence="1 2">DSM 17075</strain>
    </source>
</reference>
<sequence length="96" mass="10737">MRPGELDIGIVEAVHPHQDRDPIGQGPDLFSTAIRGGKEELGIEISKNDVKFLGFGVDEQYYQWNIIGFVQCHETIEEIVSQRTRGISGKWEIIGA</sequence>
<proteinExistence type="predicted"/>
<evidence type="ECO:0000313" key="1">
    <source>
        <dbReference type="EMBL" id="MBB4072914.1"/>
    </source>
</evidence>
<protein>
    <submittedName>
        <fullName evidence="1">Uncharacterized protein</fullName>
    </submittedName>
</protein>
<accession>A0A840DIP0</accession>